<dbReference type="AlphaFoldDB" id="A0A9X6VEU9"/>
<accession>A0A9X6VEU9</accession>
<protein>
    <submittedName>
        <fullName evidence="1">Uncharacterized protein</fullName>
    </submittedName>
</protein>
<gene>
    <name evidence="1" type="ORF">CN398_02995</name>
</gene>
<organism evidence="1 2">
    <name type="scientific">Bacillus thuringiensis</name>
    <dbReference type="NCBI Taxonomy" id="1428"/>
    <lineage>
        <taxon>Bacteria</taxon>
        <taxon>Bacillati</taxon>
        <taxon>Bacillota</taxon>
        <taxon>Bacilli</taxon>
        <taxon>Bacillales</taxon>
        <taxon>Bacillaceae</taxon>
        <taxon>Bacillus</taxon>
        <taxon>Bacillus cereus group</taxon>
    </lineage>
</organism>
<dbReference type="RefSeq" id="WP_062804349.1">
    <property type="nucleotide sequence ID" value="NZ_CP014847.1"/>
</dbReference>
<evidence type="ECO:0000313" key="1">
    <source>
        <dbReference type="EMBL" id="PFB09789.1"/>
    </source>
</evidence>
<proteinExistence type="predicted"/>
<name>A0A9X6VEU9_BACTU</name>
<reference evidence="1 2" key="1">
    <citation type="submission" date="2017-09" db="EMBL/GenBank/DDBJ databases">
        <title>Large-scale bioinformatics analysis of Bacillus genomes uncovers conserved roles of natural products in bacterial physiology.</title>
        <authorList>
            <consortium name="Agbiome Team Llc"/>
            <person name="Bleich R.M."/>
            <person name="Kirk G.J."/>
            <person name="Santa Maria K.C."/>
            <person name="Allen S.E."/>
            <person name="Farag S."/>
            <person name="Shank E.A."/>
            <person name="Bowers A."/>
        </authorList>
    </citation>
    <scope>NUCLEOTIDE SEQUENCE [LARGE SCALE GENOMIC DNA]</scope>
    <source>
        <strain evidence="1 2">AFS015413</strain>
    </source>
</reference>
<evidence type="ECO:0000313" key="2">
    <source>
        <dbReference type="Proteomes" id="UP000220397"/>
    </source>
</evidence>
<comment type="caution">
    <text evidence="1">The sequence shown here is derived from an EMBL/GenBank/DDBJ whole genome shotgun (WGS) entry which is preliminary data.</text>
</comment>
<dbReference type="EMBL" id="NTUS01000009">
    <property type="protein sequence ID" value="PFB09789.1"/>
    <property type="molecule type" value="Genomic_DNA"/>
</dbReference>
<sequence length="67" mass="8039">MSKITCKVFPDKDYLDFNENELHQDGLVDLRVHDCNGRSMISLDVKRMKKLRKQLKKYIKEIEEHDC</sequence>
<dbReference type="Proteomes" id="UP000220397">
    <property type="component" value="Unassembled WGS sequence"/>
</dbReference>